<dbReference type="Gene3D" id="1.20.1440.110">
    <property type="entry name" value="acylaminoacyl peptidase"/>
    <property type="match status" value="1"/>
</dbReference>
<accession>A0A507QWR9</accession>
<evidence type="ECO:0000256" key="1">
    <source>
        <dbReference type="ARBA" id="ARBA00022801"/>
    </source>
</evidence>
<evidence type="ECO:0000313" key="4">
    <source>
        <dbReference type="EMBL" id="TQB71914.1"/>
    </source>
</evidence>
<name>A0A507QWR9_MONPU</name>
<dbReference type="PANTHER" id="PTHR22946">
    <property type="entry name" value="DIENELACTONE HYDROLASE DOMAIN-CONTAINING PROTEIN-RELATED"/>
    <property type="match status" value="1"/>
</dbReference>
<dbReference type="OrthoDB" id="249703at2759"/>
<dbReference type="InterPro" id="IPR000073">
    <property type="entry name" value="AB_hydrolase_1"/>
</dbReference>
<proteinExistence type="inferred from homology"/>
<protein>
    <recommendedName>
        <fullName evidence="3">AB hydrolase-1 domain-containing protein</fullName>
    </recommendedName>
</protein>
<dbReference type="InterPro" id="IPR029058">
    <property type="entry name" value="AB_hydrolase_fold"/>
</dbReference>
<comment type="similarity">
    <text evidence="2">Belongs to the AB hydrolase superfamily. FUS2 hydrolase family.</text>
</comment>
<gene>
    <name evidence="4" type="ORF">MPDQ_007219</name>
</gene>
<dbReference type="EMBL" id="VIFY01000072">
    <property type="protein sequence ID" value="TQB71914.1"/>
    <property type="molecule type" value="Genomic_DNA"/>
</dbReference>
<organism evidence="4 5">
    <name type="scientific">Monascus purpureus</name>
    <name type="common">Red mold</name>
    <name type="synonym">Monascus anka</name>
    <dbReference type="NCBI Taxonomy" id="5098"/>
    <lineage>
        <taxon>Eukaryota</taxon>
        <taxon>Fungi</taxon>
        <taxon>Dikarya</taxon>
        <taxon>Ascomycota</taxon>
        <taxon>Pezizomycotina</taxon>
        <taxon>Eurotiomycetes</taxon>
        <taxon>Eurotiomycetidae</taxon>
        <taxon>Eurotiales</taxon>
        <taxon>Aspergillaceae</taxon>
        <taxon>Monascus</taxon>
    </lineage>
</organism>
<dbReference type="InterPro" id="IPR050261">
    <property type="entry name" value="FrsA_esterase"/>
</dbReference>
<dbReference type="SUPFAM" id="SSF53474">
    <property type="entry name" value="alpha/beta-Hydrolases"/>
    <property type="match status" value="1"/>
</dbReference>
<dbReference type="Pfam" id="PF12697">
    <property type="entry name" value="Abhydrolase_6"/>
    <property type="match status" value="1"/>
</dbReference>
<evidence type="ECO:0000256" key="2">
    <source>
        <dbReference type="ARBA" id="ARBA00038115"/>
    </source>
</evidence>
<comment type="caution">
    <text evidence="4">The sequence shown here is derived from an EMBL/GenBank/DDBJ whole genome shotgun (WGS) entry which is preliminary data.</text>
</comment>
<reference evidence="4 5" key="1">
    <citation type="submission" date="2019-06" db="EMBL/GenBank/DDBJ databases">
        <title>Wine fermentation using esterase from Monascus purpureus.</title>
        <authorList>
            <person name="Geng C."/>
            <person name="Zhang Y."/>
        </authorList>
    </citation>
    <scope>NUCLEOTIDE SEQUENCE [LARGE SCALE GENOMIC DNA]</scope>
    <source>
        <strain evidence="4">HQ1</strain>
    </source>
</reference>
<dbReference type="AlphaFoldDB" id="A0A507QWR9"/>
<dbReference type="Proteomes" id="UP000319663">
    <property type="component" value="Unassembled WGS sequence"/>
</dbReference>
<dbReference type="Gene3D" id="3.40.50.1820">
    <property type="entry name" value="alpha/beta hydrolase"/>
    <property type="match status" value="1"/>
</dbReference>
<evidence type="ECO:0000259" key="3">
    <source>
        <dbReference type="Pfam" id="PF12697"/>
    </source>
</evidence>
<dbReference type="GO" id="GO:0016787">
    <property type="term" value="F:hydrolase activity"/>
    <property type="evidence" value="ECO:0007669"/>
    <property type="project" value="UniProtKB-KW"/>
</dbReference>
<dbReference type="PANTHER" id="PTHR22946:SF13">
    <property type="entry name" value="ALPHA_BETA HYDROLASE PSOB"/>
    <property type="match status" value="1"/>
</dbReference>
<dbReference type="STRING" id="5098.A0A507QWR9"/>
<feature type="domain" description="AB hydrolase-1" evidence="3">
    <location>
        <begin position="153"/>
        <end position="372"/>
    </location>
</feature>
<keyword evidence="1" id="KW-0378">Hydrolase</keyword>
<keyword evidence="5" id="KW-1185">Reference proteome</keyword>
<sequence>MGWFFRSEFFDFEFLRVIGTAPVQGAEIGECLAAKSCIQDGNIDSWHETWVRFGKMADSLGAQALEVKDHEAARWAFLRASNYWRASEFFLHCNPTDPKICEVFEKSVASFRQAIKLFDGEVPLLEIPFEDMVLPGYLFLPPAHKQLPGGTPLLIHTGGFDSIGEELYFYVASGATNRGYAVLIFDGPGQGAVLRQQKRRFRPDWEVVISRVLDYVTGGAIPSAYRIDIDRIAIFGASMGGYLALRGAADSRIKACVSCDGFYDMFDITRTRMPSWFINSWISGWMSDSVFNSVVAVLSRQSFQLAWEFGHSMWVYGDATPADVMRTMQTFTLKQSDGSEFLHKIRGAVLVTGAQDTMYFTPDLNARRIFARLDHLPEHRKDLWVPTGVDLGGLQAKIGAIGMKQQRMFAWLDQQLEIRR</sequence>
<evidence type="ECO:0000313" key="5">
    <source>
        <dbReference type="Proteomes" id="UP000319663"/>
    </source>
</evidence>